<evidence type="ECO:0000313" key="1">
    <source>
        <dbReference type="EMBL" id="PFH55518.1"/>
    </source>
</evidence>
<dbReference type="EMBL" id="LAZP02000876">
    <property type="protein sequence ID" value="PFH55518.1"/>
    <property type="molecule type" value="Genomic_DNA"/>
</dbReference>
<dbReference type="AlphaFoldDB" id="A0A2A9P2G4"/>
<sequence>MTQAFFSGEGLSLGEWRRLRCSLDDGSFLQQVSNFAIPSMTDPSCKASSSALLRVTSRASLSATRGKKSSVEISTPGTLEFAPYEGKRYKMPCTAH</sequence>
<accession>A0A2A9P2G4</accession>
<proteinExistence type="predicted"/>
<organism evidence="1 2">
    <name type="scientific">Ophiocordyceps unilateralis</name>
    <name type="common">Zombie-ant fungus</name>
    <name type="synonym">Torrubia unilateralis</name>
    <dbReference type="NCBI Taxonomy" id="268505"/>
    <lineage>
        <taxon>Eukaryota</taxon>
        <taxon>Fungi</taxon>
        <taxon>Dikarya</taxon>
        <taxon>Ascomycota</taxon>
        <taxon>Pezizomycotina</taxon>
        <taxon>Sordariomycetes</taxon>
        <taxon>Hypocreomycetidae</taxon>
        <taxon>Hypocreales</taxon>
        <taxon>Ophiocordycipitaceae</taxon>
        <taxon>Ophiocordyceps</taxon>
    </lineage>
</organism>
<keyword evidence="2" id="KW-1185">Reference proteome</keyword>
<gene>
    <name evidence="1" type="ORF">XA68_18121</name>
</gene>
<protein>
    <submittedName>
        <fullName evidence="1">Uncharacterized protein</fullName>
    </submittedName>
</protein>
<name>A0A2A9P2G4_OPHUN</name>
<reference evidence="1 2" key="2">
    <citation type="journal article" date="2017" name="Sci. Rep.">
        <title>Ant-infecting Ophiocordyceps genomes reveal a high diversity of potential behavioral manipulation genes and a possible major role for enterotoxins.</title>
        <authorList>
            <person name="de Bekker C."/>
            <person name="Ohm R.A."/>
            <person name="Evans H.C."/>
            <person name="Brachmann A."/>
            <person name="Hughes D.P."/>
        </authorList>
    </citation>
    <scope>NUCLEOTIDE SEQUENCE [LARGE SCALE GENOMIC DNA]</scope>
    <source>
        <strain evidence="1 2">SC16a</strain>
    </source>
</reference>
<reference evidence="1 2" key="1">
    <citation type="journal article" date="2015" name="BMC Genomics">
        <title>Gene expression during zombie ant biting behavior reflects the complexity underlying fungal parasitic behavioral manipulation.</title>
        <authorList>
            <person name="de Bekker C."/>
            <person name="Ohm R.A."/>
            <person name="Loreto R.G."/>
            <person name="Sebastian A."/>
            <person name="Albert I."/>
            <person name="Merrow M."/>
            <person name="Brachmann A."/>
            <person name="Hughes D.P."/>
        </authorList>
    </citation>
    <scope>NUCLEOTIDE SEQUENCE [LARGE SCALE GENOMIC DNA]</scope>
    <source>
        <strain evidence="1 2">SC16a</strain>
    </source>
</reference>
<comment type="caution">
    <text evidence="1">The sequence shown here is derived from an EMBL/GenBank/DDBJ whole genome shotgun (WGS) entry which is preliminary data.</text>
</comment>
<dbReference type="Proteomes" id="UP000037136">
    <property type="component" value="Unassembled WGS sequence"/>
</dbReference>
<evidence type="ECO:0000313" key="2">
    <source>
        <dbReference type="Proteomes" id="UP000037136"/>
    </source>
</evidence>